<accession>A0A839ABZ9</accession>
<evidence type="ECO:0000313" key="2">
    <source>
        <dbReference type="Proteomes" id="UP000541109"/>
    </source>
</evidence>
<name>A0A839ABZ9_9HYPH</name>
<evidence type="ECO:0000313" key="1">
    <source>
        <dbReference type="EMBL" id="MBA5777240.1"/>
    </source>
</evidence>
<reference evidence="1 2" key="1">
    <citation type="submission" date="2020-07" db="EMBL/GenBank/DDBJ databases">
        <title>Stappia sp., F7233, whole genome shotgun sequencing project.</title>
        <authorList>
            <person name="Jiang S."/>
            <person name="Liu Z.W."/>
            <person name="Du Z.J."/>
        </authorList>
    </citation>
    <scope>NUCLEOTIDE SEQUENCE [LARGE SCALE GENOMIC DNA]</scope>
    <source>
        <strain evidence="1 2">F7233</strain>
    </source>
</reference>
<sequence>MPFAADPATGYALSGNDPVAYFIDHDAVPGKLAFEFRWQGAVWVFVNEGNRAAFVADPAVYAPQFSGCDPYSLAEGYATTGNALIFALFRQRLFLFYSEVNRFLFLANPDVLLAAAAQQADQLGCSLK</sequence>
<dbReference type="EMBL" id="JACFXV010000048">
    <property type="protein sequence ID" value="MBA5777240.1"/>
    <property type="molecule type" value="Genomic_DNA"/>
</dbReference>
<dbReference type="AlphaFoldDB" id="A0A839ABZ9"/>
<proteinExistence type="predicted"/>
<dbReference type="Proteomes" id="UP000541109">
    <property type="component" value="Unassembled WGS sequence"/>
</dbReference>
<protein>
    <submittedName>
        <fullName evidence="1">Twin-arginine translocation pathway signal protein</fullName>
    </submittedName>
</protein>
<comment type="caution">
    <text evidence="1">The sequence shown here is derived from an EMBL/GenBank/DDBJ whole genome shotgun (WGS) entry which is preliminary data.</text>
</comment>
<dbReference type="NCBIfam" id="NF041384">
    <property type="entry name" value="YHS_seleno_dom"/>
    <property type="match status" value="1"/>
</dbReference>
<gene>
    <name evidence="1" type="ORF">H2509_08880</name>
</gene>
<keyword evidence="2" id="KW-1185">Reference proteome</keyword>
<organism evidence="1 2">
    <name type="scientific">Stappia albiluteola</name>
    <dbReference type="NCBI Taxonomy" id="2758565"/>
    <lineage>
        <taxon>Bacteria</taxon>
        <taxon>Pseudomonadati</taxon>
        <taxon>Pseudomonadota</taxon>
        <taxon>Alphaproteobacteria</taxon>
        <taxon>Hyphomicrobiales</taxon>
        <taxon>Stappiaceae</taxon>
        <taxon>Stappia</taxon>
    </lineage>
</organism>